<name>A0A1G7U272_9SPHI</name>
<dbReference type="PANTHER" id="PTHR41533">
    <property type="entry name" value="L,D-TRANSPEPTIDASE HI_1667-RELATED"/>
    <property type="match status" value="1"/>
</dbReference>
<proteinExistence type="predicted"/>
<dbReference type="EMBL" id="FNCG01000003">
    <property type="protein sequence ID" value="SDG41474.1"/>
    <property type="molecule type" value="Genomic_DNA"/>
</dbReference>
<dbReference type="CDD" id="cd16913">
    <property type="entry name" value="YkuD_like"/>
    <property type="match status" value="1"/>
</dbReference>
<reference evidence="3" key="1">
    <citation type="submission" date="2016-10" db="EMBL/GenBank/DDBJ databases">
        <authorList>
            <person name="Varghese N."/>
            <person name="Submissions S."/>
        </authorList>
    </citation>
    <scope>NUCLEOTIDE SEQUENCE [LARGE SCALE GENOMIC DNA]</scope>
    <source>
        <strain evidence="3">Gh-67</strain>
    </source>
</reference>
<dbReference type="InterPro" id="IPR045380">
    <property type="entry name" value="LD_TPept_scaffold_dom"/>
</dbReference>
<dbReference type="Proteomes" id="UP000199705">
    <property type="component" value="Unassembled WGS sequence"/>
</dbReference>
<dbReference type="InterPro" id="IPR052905">
    <property type="entry name" value="LD-transpeptidase_YkuD-like"/>
</dbReference>
<feature type="domain" description="L,D-transpeptidase scaffold" evidence="1">
    <location>
        <begin position="74"/>
        <end position="217"/>
    </location>
</feature>
<evidence type="ECO:0000313" key="2">
    <source>
        <dbReference type="EMBL" id="SDG41474.1"/>
    </source>
</evidence>
<dbReference type="RefSeq" id="WP_091164249.1">
    <property type="nucleotide sequence ID" value="NZ_FNCG01000003.1"/>
</dbReference>
<dbReference type="Pfam" id="PF20142">
    <property type="entry name" value="Scaffold"/>
    <property type="match status" value="1"/>
</dbReference>
<accession>A0A1G7U272</accession>
<keyword evidence="3" id="KW-1185">Reference proteome</keyword>
<dbReference type="GO" id="GO:0016740">
    <property type="term" value="F:transferase activity"/>
    <property type="evidence" value="ECO:0007669"/>
    <property type="project" value="InterPro"/>
</dbReference>
<dbReference type="PANTHER" id="PTHR41533:SF1">
    <property type="entry name" value="L,D-TRANSPEPTIDASE YCBB-RELATED"/>
    <property type="match status" value="1"/>
</dbReference>
<evidence type="ECO:0000313" key="3">
    <source>
        <dbReference type="Proteomes" id="UP000199705"/>
    </source>
</evidence>
<protein>
    <submittedName>
        <fullName evidence="2">L,D-transpeptidase catalytic domain</fullName>
    </submittedName>
</protein>
<gene>
    <name evidence="2" type="ORF">SAMN05192573_103339</name>
</gene>
<sequence length="454" mass="51479">MKIVEISFAASKQTLIWLFVLCVFFMPVGAMSKSYAPGKTIICNTSDTSITAQIAGQLNDKALNNGLYFPVSAKRFYEKRAFAPVWTVEQKDQNKTWAAMLLIDCVLQFGLRHEDYHPKELQYTTLHTILEQPGKVSNKQKARFEIFLTDAMLAFMNNLHFGKLNPYYPPAKIDRATINGFNSEEILTNALKLPAFMDAVVKVQPLNKEYAIFQHQLHLIKGLYEGDCYETPEADVRKIAVNMERLRWAEINDSTYIQINIPTYTLKLVLPDTTFNFKIVVGAPATPTPLMVSTLTDFATGTGAVNPKTNQRDKMIPYNLFFKQKTGNQKNGTYIYFMPGNKAGIELLGLSDKNLFKKQKRATSNGAIRIERGEELAKLLLTTAGNKTDIKSMHRALMDREIKVFQLKKPVPIRITYITTAIVDGQIVKYEDIYNLDSKVENQLYGLKPVNKTK</sequence>
<dbReference type="AlphaFoldDB" id="A0A1G7U272"/>
<dbReference type="InterPro" id="IPR005490">
    <property type="entry name" value="LD_TPept_cat_dom"/>
</dbReference>
<evidence type="ECO:0000259" key="1">
    <source>
        <dbReference type="Pfam" id="PF20142"/>
    </source>
</evidence>
<dbReference type="STRING" id="551996.SAMN05192573_103339"/>
<organism evidence="2 3">
    <name type="scientific">Mucilaginibacter gossypii</name>
    <dbReference type="NCBI Taxonomy" id="551996"/>
    <lineage>
        <taxon>Bacteria</taxon>
        <taxon>Pseudomonadati</taxon>
        <taxon>Bacteroidota</taxon>
        <taxon>Sphingobacteriia</taxon>
        <taxon>Sphingobacteriales</taxon>
        <taxon>Sphingobacteriaceae</taxon>
        <taxon>Mucilaginibacter</taxon>
    </lineage>
</organism>